<protein>
    <submittedName>
        <fullName evidence="1">Uncharacterized protein</fullName>
    </submittedName>
</protein>
<sequence>MQVLSTNGARLCYRIYLLGILYCASLTECIHRRFHIPSRSLAVFGQDLGPDQLVNVLRSRGDNLAETNAHRIILSVDTASNFINDVLESAMTKTFHSAISSRENLFFSLQRTSNDSRRIFELVDRATNVVSDTAKKAKTEINEAIKTSLDHLRESMKIIIRNVPESKLTDVNIAAIISNGQYRMEERADEAASHPVVASTSREEV</sequence>
<keyword evidence="2" id="KW-1185">Reference proteome</keyword>
<name>A0A1W0X5Y4_HYPEX</name>
<dbReference type="EMBL" id="MTYJ01000015">
    <property type="protein sequence ID" value="OQV22919.1"/>
    <property type="molecule type" value="Genomic_DNA"/>
</dbReference>
<comment type="caution">
    <text evidence="1">The sequence shown here is derived from an EMBL/GenBank/DDBJ whole genome shotgun (WGS) entry which is preliminary data.</text>
</comment>
<dbReference type="Proteomes" id="UP000192578">
    <property type="component" value="Unassembled WGS sequence"/>
</dbReference>
<evidence type="ECO:0000313" key="2">
    <source>
        <dbReference type="Proteomes" id="UP000192578"/>
    </source>
</evidence>
<dbReference type="AlphaFoldDB" id="A0A1W0X5Y4"/>
<proteinExistence type="predicted"/>
<reference evidence="2" key="1">
    <citation type="submission" date="2017-01" db="EMBL/GenBank/DDBJ databases">
        <title>Comparative genomics of anhydrobiosis in the tardigrade Hypsibius dujardini.</title>
        <authorList>
            <person name="Yoshida Y."/>
            <person name="Koutsovoulos G."/>
            <person name="Laetsch D."/>
            <person name="Stevens L."/>
            <person name="Kumar S."/>
            <person name="Horikawa D."/>
            <person name="Ishino K."/>
            <person name="Komine S."/>
            <person name="Tomita M."/>
            <person name="Blaxter M."/>
            <person name="Arakawa K."/>
        </authorList>
    </citation>
    <scope>NUCLEOTIDE SEQUENCE [LARGE SCALE GENOMIC DNA]</scope>
    <source>
        <strain evidence="2">Z151</strain>
    </source>
</reference>
<evidence type="ECO:0000313" key="1">
    <source>
        <dbReference type="EMBL" id="OQV22919.1"/>
    </source>
</evidence>
<gene>
    <name evidence="1" type="ORF">BV898_03345</name>
</gene>
<dbReference type="OrthoDB" id="10498727at2759"/>
<organism evidence="1 2">
    <name type="scientific">Hypsibius exemplaris</name>
    <name type="common">Freshwater tardigrade</name>
    <dbReference type="NCBI Taxonomy" id="2072580"/>
    <lineage>
        <taxon>Eukaryota</taxon>
        <taxon>Metazoa</taxon>
        <taxon>Ecdysozoa</taxon>
        <taxon>Tardigrada</taxon>
        <taxon>Eutardigrada</taxon>
        <taxon>Parachela</taxon>
        <taxon>Hypsibioidea</taxon>
        <taxon>Hypsibiidae</taxon>
        <taxon>Hypsibius</taxon>
    </lineage>
</organism>
<accession>A0A1W0X5Y4</accession>